<proteinExistence type="predicted"/>
<organism evidence="1 2">
    <name type="scientific">Cirrhinus mrigala</name>
    <name type="common">Mrigala</name>
    <dbReference type="NCBI Taxonomy" id="683832"/>
    <lineage>
        <taxon>Eukaryota</taxon>
        <taxon>Metazoa</taxon>
        <taxon>Chordata</taxon>
        <taxon>Craniata</taxon>
        <taxon>Vertebrata</taxon>
        <taxon>Euteleostomi</taxon>
        <taxon>Actinopterygii</taxon>
        <taxon>Neopterygii</taxon>
        <taxon>Teleostei</taxon>
        <taxon>Ostariophysi</taxon>
        <taxon>Cypriniformes</taxon>
        <taxon>Cyprinidae</taxon>
        <taxon>Labeoninae</taxon>
        <taxon>Labeonini</taxon>
        <taxon>Cirrhinus</taxon>
    </lineage>
</organism>
<name>A0ABD0NZR5_CIRMR</name>
<gene>
    <name evidence="1" type="ORF">M9458_039203</name>
</gene>
<evidence type="ECO:0000313" key="2">
    <source>
        <dbReference type="Proteomes" id="UP001529510"/>
    </source>
</evidence>
<reference evidence="1 2" key="1">
    <citation type="submission" date="2024-05" db="EMBL/GenBank/DDBJ databases">
        <title>Genome sequencing and assembly of Indian major carp, Cirrhinus mrigala (Hamilton, 1822).</title>
        <authorList>
            <person name="Mohindra V."/>
            <person name="Chowdhury L.M."/>
            <person name="Lal K."/>
            <person name="Jena J.K."/>
        </authorList>
    </citation>
    <scope>NUCLEOTIDE SEQUENCE [LARGE SCALE GENOMIC DNA]</scope>
    <source>
        <strain evidence="1">CM1030</strain>
        <tissue evidence="1">Blood</tissue>
    </source>
</reference>
<sequence>MDSAYASEYKTFMEDVLRKGYAEKVSQKQLQRNNGKVWYIPHHGVYHKQKGKLRVVFDCSASYKGKSLNTELLQGPDLANPLLGVLLRFREIAVMADIEAMYYQVAIKNKALTRRAVLSVVSSIYDPLGFLAPFILKAKQILQKLCLEKCGWDEDIPEELSKPWQRWITELSQLDRFEVDRCIKPESFGSVRTARLHHFCDASEAGYGTVTYLSLAKSNGDIHVTFILAKSRVAPLKRMTIPRLELAAATLAVKVDKMLQKELHMDLENSTFWTDSTTVLKYIHNETKRFYTYVANRIAVIHTLSQVRQWRYVSSRDNPADDASRGLHMEPLLKSLRWLHGPHFLSREESEWPDAPEDLGHLPHSDPEVKRDITVNCLKLEANATSSLIQYFSSWRKLLTAVAWLLKLKNFLLLRSRKDKDNMTSKIKSEQQCLTVDDLDEAEKAIICYEQQCHFKPELTLLRKGMPVKSDSSMSKLDPILDEGILRIGG</sequence>
<accession>A0ABD0NZR5</accession>
<dbReference type="PANTHER" id="PTHR47331">
    <property type="entry name" value="PHD-TYPE DOMAIN-CONTAINING PROTEIN"/>
    <property type="match status" value="1"/>
</dbReference>
<dbReference type="InterPro" id="IPR008042">
    <property type="entry name" value="Retrotrans_Pao"/>
</dbReference>
<dbReference type="PANTHER" id="PTHR47331:SF1">
    <property type="entry name" value="GAG-LIKE PROTEIN"/>
    <property type="match status" value="1"/>
</dbReference>
<dbReference type="Pfam" id="PF05380">
    <property type="entry name" value="Peptidase_A17"/>
    <property type="match status" value="1"/>
</dbReference>
<comment type="caution">
    <text evidence="1">The sequence shown here is derived from an EMBL/GenBank/DDBJ whole genome shotgun (WGS) entry which is preliminary data.</text>
</comment>
<dbReference type="AlphaFoldDB" id="A0ABD0NZR5"/>
<dbReference type="EMBL" id="JAMKFB020000019">
    <property type="protein sequence ID" value="KAL0167359.1"/>
    <property type="molecule type" value="Genomic_DNA"/>
</dbReference>
<dbReference type="Proteomes" id="UP001529510">
    <property type="component" value="Unassembled WGS sequence"/>
</dbReference>
<dbReference type="InterPro" id="IPR043502">
    <property type="entry name" value="DNA/RNA_pol_sf"/>
</dbReference>
<evidence type="ECO:0000313" key="1">
    <source>
        <dbReference type="EMBL" id="KAL0167359.1"/>
    </source>
</evidence>
<keyword evidence="2" id="KW-1185">Reference proteome</keyword>
<protein>
    <submittedName>
        <fullName evidence="1">Uncharacterized protein</fullName>
    </submittedName>
</protein>
<dbReference type="SUPFAM" id="SSF56672">
    <property type="entry name" value="DNA/RNA polymerases"/>
    <property type="match status" value="1"/>
</dbReference>
<feature type="non-terminal residue" evidence="1">
    <location>
        <position position="490"/>
    </location>
</feature>